<dbReference type="AlphaFoldDB" id="A0A8J2RX78"/>
<evidence type="ECO:0000256" key="6">
    <source>
        <dbReference type="SAM" id="Phobius"/>
    </source>
</evidence>
<evidence type="ECO:0000256" key="4">
    <source>
        <dbReference type="ARBA" id="ARBA00022989"/>
    </source>
</evidence>
<name>A0A8J2RX78_9CRUS</name>
<organism evidence="7 8">
    <name type="scientific">Daphnia galeata</name>
    <dbReference type="NCBI Taxonomy" id="27404"/>
    <lineage>
        <taxon>Eukaryota</taxon>
        <taxon>Metazoa</taxon>
        <taxon>Ecdysozoa</taxon>
        <taxon>Arthropoda</taxon>
        <taxon>Crustacea</taxon>
        <taxon>Branchiopoda</taxon>
        <taxon>Diplostraca</taxon>
        <taxon>Cladocera</taxon>
        <taxon>Anomopoda</taxon>
        <taxon>Daphniidae</taxon>
        <taxon>Daphnia</taxon>
    </lineage>
</organism>
<evidence type="ECO:0000256" key="5">
    <source>
        <dbReference type="ARBA" id="ARBA00023136"/>
    </source>
</evidence>
<accession>A0A8J2RX78</accession>
<dbReference type="OrthoDB" id="10055027at2759"/>
<comment type="caution">
    <text evidence="7">The sequence shown here is derived from an EMBL/GenBank/DDBJ whole genome shotgun (WGS) entry which is preliminary data.</text>
</comment>
<dbReference type="PANTHER" id="PTHR31322">
    <property type="entry name" value="E3 UBIQUITIN-PROTEIN LIGASE TM129"/>
    <property type="match status" value="1"/>
</dbReference>
<comment type="similarity">
    <text evidence="2">Belongs to the TMEM129 family.</text>
</comment>
<protein>
    <submittedName>
        <fullName evidence="7">Uncharacterized protein</fullName>
    </submittedName>
</protein>
<feature type="transmembrane region" description="Helical" evidence="6">
    <location>
        <begin position="12"/>
        <end position="40"/>
    </location>
</feature>
<dbReference type="EMBL" id="CAKKLH010000303">
    <property type="protein sequence ID" value="CAH0110440.1"/>
    <property type="molecule type" value="Genomic_DNA"/>
</dbReference>
<evidence type="ECO:0000313" key="8">
    <source>
        <dbReference type="Proteomes" id="UP000789390"/>
    </source>
</evidence>
<evidence type="ECO:0000313" key="7">
    <source>
        <dbReference type="EMBL" id="CAH0110440.1"/>
    </source>
</evidence>
<dbReference type="Proteomes" id="UP000789390">
    <property type="component" value="Unassembled WGS sequence"/>
</dbReference>
<keyword evidence="5 6" id="KW-0472">Membrane</keyword>
<feature type="transmembrane region" description="Helical" evidence="6">
    <location>
        <begin position="60"/>
        <end position="80"/>
    </location>
</feature>
<dbReference type="Pfam" id="PF10272">
    <property type="entry name" value="Tmpp129"/>
    <property type="match status" value="1"/>
</dbReference>
<reference evidence="7" key="1">
    <citation type="submission" date="2021-11" db="EMBL/GenBank/DDBJ databases">
        <authorList>
            <person name="Schell T."/>
        </authorList>
    </citation>
    <scope>NUCLEOTIDE SEQUENCE</scope>
    <source>
        <strain evidence="7">M5</strain>
    </source>
</reference>
<dbReference type="GO" id="GO:0016020">
    <property type="term" value="C:membrane"/>
    <property type="evidence" value="ECO:0007669"/>
    <property type="project" value="UniProtKB-SubCell"/>
</dbReference>
<dbReference type="GO" id="GO:0061630">
    <property type="term" value="F:ubiquitin protein ligase activity"/>
    <property type="evidence" value="ECO:0007669"/>
    <property type="project" value="InterPro"/>
</dbReference>
<keyword evidence="3 6" id="KW-0812">Transmembrane</keyword>
<dbReference type="InterPro" id="IPR018801">
    <property type="entry name" value="TM129"/>
</dbReference>
<dbReference type="PANTHER" id="PTHR31322:SF2">
    <property type="entry name" value="E3 UBIQUITIN-PROTEIN LIGASE TM129"/>
    <property type="match status" value="1"/>
</dbReference>
<evidence type="ECO:0000256" key="3">
    <source>
        <dbReference type="ARBA" id="ARBA00022692"/>
    </source>
</evidence>
<dbReference type="GO" id="GO:0016567">
    <property type="term" value="P:protein ubiquitination"/>
    <property type="evidence" value="ECO:0007669"/>
    <property type="project" value="InterPro"/>
</dbReference>
<keyword evidence="8" id="KW-1185">Reference proteome</keyword>
<evidence type="ECO:0000256" key="1">
    <source>
        <dbReference type="ARBA" id="ARBA00004141"/>
    </source>
</evidence>
<evidence type="ECO:0000256" key="2">
    <source>
        <dbReference type="ARBA" id="ARBA00007332"/>
    </source>
</evidence>
<comment type="subcellular location">
    <subcellularLocation>
        <location evidence="1">Membrane</location>
        <topology evidence="1">Multi-pass membrane protein</topology>
    </subcellularLocation>
</comment>
<dbReference type="GO" id="GO:0005783">
    <property type="term" value="C:endoplasmic reticulum"/>
    <property type="evidence" value="ECO:0007669"/>
    <property type="project" value="TreeGrafter"/>
</dbReference>
<gene>
    <name evidence="7" type="ORF">DGAL_LOCUS14007</name>
</gene>
<proteinExistence type="inferred from homology"/>
<feature type="transmembrane region" description="Helical" evidence="6">
    <location>
        <begin position="92"/>
        <end position="117"/>
    </location>
</feature>
<sequence length="368" mass="42015">MLKLSEAMIEFTVFYLIFVFCFIFPPSAFVSAGITVSNLFDSWLGSEDLEFVQYHLSRTLTTVIIHSLLPLGFFGGVLLVEGFDQLLLLVQTPIGLGFLSLSVLLPVVAAFKVFFWWKNNWSSHPLVNSLTAYANNGRQWNDVASEINAEFRRIDKVTVRTNPVSKTVVTNSWIIKVEPYVVQVAHQNHVTLQLENAEEHTYTVDSQTAQYLWVNVEHIQTRQKLFTIRLNAIDYADMQDRLQTRISNVRGLLINQDVHARFSKVFIEEVRLNPVFQSQEEMDPCLGCAVNNANIRLVRRCLPTGNANGCTPCFCRPMWCIHCLSKWFSARQDAEHPESWLMSRCPCPTCRSPFCVLDVSLVETVENI</sequence>
<keyword evidence="4 6" id="KW-1133">Transmembrane helix</keyword>